<dbReference type="PANTHER" id="PTHR43124:SF3">
    <property type="entry name" value="CHLORAMPHENICOL EFFLUX PUMP RV0191"/>
    <property type="match status" value="1"/>
</dbReference>
<evidence type="ECO:0000256" key="2">
    <source>
        <dbReference type="ARBA" id="ARBA00022475"/>
    </source>
</evidence>
<dbReference type="CDD" id="cd17324">
    <property type="entry name" value="MFS_NepI_like"/>
    <property type="match status" value="1"/>
</dbReference>
<feature type="transmembrane region" description="Helical" evidence="6">
    <location>
        <begin position="113"/>
        <end position="134"/>
    </location>
</feature>
<keyword evidence="2" id="KW-1003">Cell membrane</keyword>
<feature type="transmembrane region" description="Helical" evidence="6">
    <location>
        <begin position="252"/>
        <end position="275"/>
    </location>
</feature>
<gene>
    <name evidence="8" type="ORF">ACFH04_32085</name>
</gene>
<dbReference type="InterPro" id="IPR011701">
    <property type="entry name" value="MFS"/>
</dbReference>
<accession>A0ABV6TV20</accession>
<feature type="transmembrane region" description="Helical" evidence="6">
    <location>
        <begin position="21"/>
        <end position="44"/>
    </location>
</feature>
<feature type="transmembrane region" description="Helical" evidence="6">
    <location>
        <begin position="343"/>
        <end position="362"/>
    </location>
</feature>
<evidence type="ECO:0000313" key="9">
    <source>
        <dbReference type="Proteomes" id="UP001589887"/>
    </source>
</evidence>
<feature type="transmembrane region" description="Helical" evidence="6">
    <location>
        <begin position="174"/>
        <end position="196"/>
    </location>
</feature>
<sequence length="391" mass="38194">METITESPVDGGSRSPARGRAAVLAVAATTFSVVTTEMLPVGLLSPLGDALGVSEGRAGLAVTLPGVVAALTAPLLPTLAGRTDRRTLLVALVLLLAAADLASALAPGFGVLLAARLVVGVCIGGVWAVAAGLAPRLVRAEAVARSTAVIFSGIAVASVVGVPAGALAGELAGWRWGFGAVGVLALVVAGLLAALLPPLPPDPAARRSRALDLLRVPAVRTGLALVLLLVTGHFAAYTYVRPVLERVDGVGAGAVSGLLLLYGVAGVAGNFLAGAVRGPRRALLLIAGLLTLSLGALAVSSRSAYASVALLALWGLAYGGVSVTTQTWLLCAAPTAPEAASSLFTAVFNAAIALGAAVGGGVVDGVGVVGVLVVGAGLGAAGVLVCARSPA</sequence>
<dbReference type="EMBL" id="JBHMQV010000009">
    <property type="protein sequence ID" value="MFC0848315.1"/>
    <property type="molecule type" value="Genomic_DNA"/>
</dbReference>
<organism evidence="8 9">
    <name type="scientific">Streptomyces noboritoensis</name>
    <dbReference type="NCBI Taxonomy" id="67337"/>
    <lineage>
        <taxon>Bacteria</taxon>
        <taxon>Bacillati</taxon>
        <taxon>Actinomycetota</taxon>
        <taxon>Actinomycetes</taxon>
        <taxon>Kitasatosporales</taxon>
        <taxon>Streptomycetaceae</taxon>
        <taxon>Streptomyces</taxon>
    </lineage>
</organism>
<dbReference type="InterPro" id="IPR020846">
    <property type="entry name" value="MFS_dom"/>
</dbReference>
<dbReference type="PROSITE" id="PS50850">
    <property type="entry name" value="MFS"/>
    <property type="match status" value="1"/>
</dbReference>
<feature type="transmembrane region" description="Helical" evidence="6">
    <location>
        <begin position="282"/>
        <end position="299"/>
    </location>
</feature>
<protein>
    <submittedName>
        <fullName evidence="8">MFS transporter</fullName>
    </submittedName>
</protein>
<dbReference type="InterPro" id="IPR050189">
    <property type="entry name" value="MFS_Efflux_Transporters"/>
</dbReference>
<evidence type="ECO:0000256" key="6">
    <source>
        <dbReference type="SAM" id="Phobius"/>
    </source>
</evidence>
<feature type="transmembrane region" description="Helical" evidence="6">
    <location>
        <begin position="368"/>
        <end position="387"/>
    </location>
</feature>
<dbReference type="Proteomes" id="UP001589887">
    <property type="component" value="Unassembled WGS sequence"/>
</dbReference>
<evidence type="ECO:0000256" key="5">
    <source>
        <dbReference type="ARBA" id="ARBA00023136"/>
    </source>
</evidence>
<keyword evidence="3 6" id="KW-0812">Transmembrane</keyword>
<keyword evidence="4 6" id="KW-1133">Transmembrane helix</keyword>
<feature type="transmembrane region" description="Helical" evidence="6">
    <location>
        <begin position="217"/>
        <end position="240"/>
    </location>
</feature>
<evidence type="ECO:0000256" key="4">
    <source>
        <dbReference type="ARBA" id="ARBA00022989"/>
    </source>
</evidence>
<proteinExistence type="predicted"/>
<evidence type="ECO:0000259" key="7">
    <source>
        <dbReference type="PROSITE" id="PS50850"/>
    </source>
</evidence>
<keyword evidence="9" id="KW-1185">Reference proteome</keyword>
<dbReference type="Gene3D" id="1.20.1250.20">
    <property type="entry name" value="MFS general substrate transporter like domains"/>
    <property type="match status" value="1"/>
</dbReference>
<feature type="transmembrane region" description="Helical" evidence="6">
    <location>
        <begin position="88"/>
        <end position="107"/>
    </location>
</feature>
<dbReference type="RefSeq" id="WP_394322891.1">
    <property type="nucleotide sequence ID" value="NZ_JBHMQV010000009.1"/>
</dbReference>
<evidence type="ECO:0000256" key="1">
    <source>
        <dbReference type="ARBA" id="ARBA00004651"/>
    </source>
</evidence>
<evidence type="ECO:0000256" key="3">
    <source>
        <dbReference type="ARBA" id="ARBA00022692"/>
    </source>
</evidence>
<dbReference type="SUPFAM" id="SSF103473">
    <property type="entry name" value="MFS general substrate transporter"/>
    <property type="match status" value="1"/>
</dbReference>
<evidence type="ECO:0000313" key="8">
    <source>
        <dbReference type="EMBL" id="MFC0848315.1"/>
    </source>
</evidence>
<feature type="transmembrane region" description="Helical" evidence="6">
    <location>
        <begin position="305"/>
        <end position="331"/>
    </location>
</feature>
<name>A0ABV6TV20_9ACTN</name>
<keyword evidence="5 6" id="KW-0472">Membrane</keyword>
<feature type="transmembrane region" description="Helical" evidence="6">
    <location>
        <begin position="56"/>
        <end position="76"/>
    </location>
</feature>
<comment type="subcellular location">
    <subcellularLocation>
        <location evidence="1">Cell membrane</location>
        <topology evidence="1">Multi-pass membrane protein</topology>
    </subcellularLocation>
</comment>
<dbReference type="InterPro" id="IPR036259">
    <property type="entry name" value="MFS_trans_sf"/>
</dbReference>
<feature type="domain" description="Major facilitator superfamily (MFS) profile" evidence="7">
    <location>
        <begin position="21"/>
        <end position="391"/>
    </location>
</feature>
<dbReference type="PANTHER" id="PTHR43124">
    <property type="entry name" value="PURINE EFFLUX PUMP PBUE"/>
    <property type="match status" value="1"/>
</dbReference>
<feature type="transmembrane region" description="Helical" evidence="6">
    <location>
        <begin position="146"/>
        <end position="168"/>
    </location>
</feature>
<reference evidence="8 9" key="1">
    <citation type="submission" date="2024-09" db="EMBL/GenBank/DDBJ databases">
        <authorList>
            <person name="Sun Q."/>
            <person name="Mori K."/>
        </authorList>
    </citation>
    <scope>NUCLEOTIDE SEQUENCE [LARGE SCALE GENOMIC DNA]</scope>
    <source>
        <strain evidence="8 9">JCM 4557</strain>
    </source>
</reference>
<comment type="caution">
    <text evidence="8">The sequence shown here is derived from an EMBL/GenBank/DDBJ whole genome shotgun (WGS) entry which is preliminary data.</text>
</comment>
<dbReference type="Pfam" id="PF07690">
    <property type="entry name" value="MFS_1"/>
    <property type="match status" value="1"/>
</dbReference>